<dbReference type="PANTHER" id="PTHR30486:SF6">
    <property type="entry name" value="TYPE IV PILUS RETRACTATION ATPASE PILT"/>
    <property type="match status" value="1"/>
</dbReference>
<reference evidence="4" key="1">
    <citation type="submission" date="2016-08" db="EMBL/GenBank/DDBJ databases">
        <authorList>
            <person name="Holder M.E."/>
            <person name="Ajami N.J."/>
            <person name="Petrosino J.F."/>
        </authorList>
    </citation>
    <scope>NUCLEOTIDE SEQUENCE [LARGE SCALE GENOMIC DNA]</scope>
    <source>
        <strain evidence="4">F0677</strain>
    </source>
</reference>
<proteinExistence type="inferred from homology"/>
<dbReference type="InterPro" id="IPR003593">
    <property type="entry name" value="AAA+_ATPase"/>
</dbReference>
<organism evidence="3 4">
    <name type="scientific">Dialister pneumosintes</name>
    <dbReference type="NCBI Taxonomy" id="39950"/>
    <lineage>
        <taxon>Bacteria</taxon>
        <taxon>Bacillati</taxon>
        <taxon>Bacillota</taxon>
        <taxon>Negativicutes</taxon>
        <taxon>Veillonellales</taxon>
        <taxon>Veillonellaceae</taxon>
        <taxon>Dialister</taxon>
    </lineage>
</organism>
<dbReference type="Gene3D" id="3.40.50.300">
    <property type="entry name" value="P-loop containing nucleotide triphosphate hydrolases"/>
    <property type="match status" value="1"/>
</dbReference>
<dbReference type="Proteomes" id="UP000094757">
    <property type="component" value="Chromosome"/>
</dbReference>
<dbReference type="PANTHER" id="PTHR30486">
    <property type="entry name" value="TWITCHING MOTILITY PROTEIN PILT"/>
    <property type="match status" value="1"/>
</dbReference>
<evidence type="ECO:0000313" key="4">
    <source>
        <dbReference type="Proteomes" id="UP000094757"/>
    </source>
</evidence>
<dbReference type="KEGG" id="dpn:BCB69_05985"/>
<feature type="domain" description="Bacterial type II secretion system protein E" evidence="2">
    <location>
        <begin position="189"/>
        <end position="203"/>
    </location>
</feature>
<dbReference type="PROSITE" id="PS00662">
    <property type="entry name" value="T2SP_E"/>
    <property type="match status" value="1"/>
</dbReference>
<dbReference type="SUPFAM" id="SSF52540">
    <property type="entry name" value="P-loop containing nucleoside triphosphate hydrolases"/>
    <property type="match status" value="1"/>
</dbReference>
<sequence>MFSLVHIIKKYPKATDIHLTRGEVVRVRVNGRLTPLNIVADASIFDYLIRTYFQGEKLKEFRERGAADTSFSEGGYRFRFHLYSVRGVGTASIRVLPSLKQLPPDSDEEWIKEVASLASGLVLITGPTGSGKTTLLARIIDAVNKLKSVHLIMLEDPVEYEFISGKALIHQREKERDFLKFSDGIRAALREDPDIIVVGEMRDSETMRAALLAAETGHLVLATMHSSRAVEAISRVVHAFPADEQDEIRMVLSSVLRSISAQLFYKREGESILLREILMMTPAIARLIRDGRDEQIRSYMGLSQGSMRTIESRARAISRTWEEKEKRKLAIFLK</sequence>
<evidence type="ECO:0000313" key="3">
    <source>
        <dbReference type="EMBL" id="AOH39531.1"/>
    </source>
</evidence>
<dbReference type="InterPro" id="IPR001482">
    <property type="entry name" value="T2SS/T4SS_dom"/>
</dbReference>
<name>A0A1B3WEY3_9FIRM</name>
<protein>
    <recommendedName>
        <fullName evidence="2">Bacterial type II secretion system protein E domain-containing protein</fullName>
    </recommendedName>
</protein>
<dbReference type="GO" id="GO:0016887">
    <property type="term" value="F:ATP hydrolysis activity"/>
    <property type="evidence" value="ECO:0007669"/>
    <property type="project" value="InterPro"/>
</dbReference>
<dbReference type="SMART" id="SM00382">
    <property type="entry name" value="AAA"/>
    <property type="match status" value="1"/>
</dbReference>
<evidence type="ECO:0000256" key="1">
    <source>
        <dbReference type="ARBA" id="ARBA00006611"/>
    </source>
</evidence>
<dbReference type="AlphaFoldDB" id="A0A1B3WEY3"/>
<gene>
    <name evidence="3" type="ORF">BCB69_05985</name>
</gene>
<dbReference type="InterPro" id="IPR050921">
    <property type="entry name" value="T4SS_GSP_E_ATPase"/>
</dbReference>
<comment type="similarity">
    <text evidence="1">Belongs to the GSP E family.</text>
</comment>
<evidence type="ECO:0000259" key="2">
    <source>
        <dbReference type="PROSITE" id="PS00662"/>
    </source>
</evidence>
<dbReference type="EMBL" id="CP017037">
    <property type="protein sequence ID" value="AOH39531.1"/>
    <property type="molecule type" value="Genomic_DNA"/>
</dbReference>
<dbReference type="Pfam" id="PF00437">
    <property type="entry name" value="T2SSE"/>
    <property type="match status" value="1"/>
</dbReference>
<dbReference type="RefSeq" id="WP_069177309.1">
    <property type="nucleotide sequence ID" value="NZ_CP017037.1"/>
</dbReference>
<dbReference type="InterPro" id="IPR027417">
    <property type="entry name" value="P-loop_NTPase"/>
</dbReference>
<dbReference type="Gene3D" id="3.30.450.90">
    <property type="match status" value="1"/>
</dbReference>
<accession>A0A1B3WEY3</accession>
<dbReference type="STRING" id="39950.BCB69_05985"/>